<sequence>MLLAEVRVAYDSDAAIVRCSLKGLLTPEVVEKYERSLQQEVALARQKSPRVRMLFDSGEGLVQPAEIVKRLREVGDRVRRPGDRLAVVAGSALLKMQAERTTDAQNDEQVFRSVADAEAWLKS</sequence>
<dbReference type="Proteomes" id="UP000316624">
    <property type="component" value="Unassembled WGS sequence"/>
</dbReference>
<dbReference type="InterPro" id="IPR021866">
    <property type="entry name" value="SpoIIAA-like"/>
</dbReference>
<evidence type="ECO:0008006" key="3">
    <source>
        <dbReference type="Google" id="ProtNLM"/>
    </source>
</evidence>
<dbReference type="AlphaFoldDB" id="A0A562KMJ3"/>
<evidence type="ECO:0000313" key="1">
    <source>
        <dbReference type="EMBL" id="TWH96610.1"/>
    </source>
</evidence>
<comment type="caution">
    <text evidence="1">The sequence shown here is derived from an EMBL/GenBank/DDBJ whole genome shotgun (WGS) entry which is preliminary data.</text>
</comment>
<accession>A0A562KMJ3</accession>
<name>A0A562KMJ3_SPHWJ</name>
<reference evidence="1 2" key="1">
    <citation type="journal article" date="2015" name="Stand. Genomic Sci.">
        <title>Genomic Encyclopedia of Bacterial and Archaeal Type Strains, Phase III: the genomes of soil and plant-associated and newly described type strains.</title>
        <authorList>
            <person name="Whitman W.B."/>
            <person name="Woyke T."/>
            <person name="Klenk H.P."/>
            <person name="Zhou Y."/>
            <person name="Lilburn T.G."/>
            <person name="Beck B.J."/>
            <person name="De Vos P."/>
            <person name="Vandamme P."/>
            <person name="Eisen J.A."/>
            <person name="Garrity G."/>
            <person name="Hugenholtz P."/>
            <person name="Kyrpides N.C."/>
        </authorList>
    </citation>
    <scope>NUCLEOTIDE SEQUENCE [LARGE SCALE GENOMIC DNA]</scope>
    <source>
        <strain evidence="1 2">CGMCC 1.7748</strain>
    </source>
</reference>
<dbReference type="Pfam" id="PF11964">
    <property type="entry name" value="SpoIIAA-like"/>
    <property type="match status" value="1"/>
</dbReference>
<protein>
    <recommendedName>
        <fullName evidence="3">SpoIIAA-like protein</fullName>
    </recommendedName>
</protein>
<gene>
    <name evidence="1" type="ORF">IQ35_00541</name>
</gene>
<keyword evidence="2" id="KW-1185">Reference proteome</keyword>
<proteinExistence type="predicted"/>
<evidence type="ECO:0000313" key="2">
    <source>
        <dbReference type="Proteomes" id="UP000316624"/>
    </source>
</evidence>
<dbReference type="EMBL" id="VLKK01000002">
    <property type="protein sequence ID" value="TWH96610.1"/>
    <property type="molecule type" value="Genomic_DNA"/>
</dbReference>
<organism evidence="1 2">
    <name type="scientific">Sphingobium wenxiniae (strain DSM 21828 / CGMCC 1.7748 / JZ-1)</name>
    <dbReference type="NCBI Taxonomy" id="595605"/>
    <lineage>
        <taxon>Bacteria</taxon>
        <taxon>Pseudomonadati</taxon>
        <taxon>Pseudomonadota</taxon>
        <taxon>Alphaproteobacteria</taxon>
        <taxon>Sphingomonadales</taxon>
        <taxon>Sphingomonadaceae</taxon>
        <taxon>Sphingobium</taxon>
    </lineage>
</organism>